<gene>
    <name evidence="4" type="ORF">VHEMI09181</name>
</gene>
<dbReference type="PROSITE" id="PS50048">
    <property type="entry name" value="ZN2_CY6_FUNGAL_2"/>
    <property type="match status" value="1"/>
</dbReference>
<feature type="domain" description="Zn(2)-C6 fungal-type" evidence="3">
    <location>
        <begin position="10"/>
        <end position="38"/>
    </location>
</feature>
<feature type="region of interest" description="Disordered" evidence="2">
    <location>
        <begin position="57"/>
        <end position="80"/>
    </location>
</feature>
<feature type="compositionally biased region" description="Low complexity" evidence="2">
    <location>
        <begin position="61"/>
        <end position="78"/>
    </location>
</feature>
<dbReference type="Proteomes" id="UP000039046">
    <property type="component" value="Unassembled WGS sequence"/>
</dbReference>
<dbReference type="SUPFAM" id="SSF57701">
    <property type="entry name" value="Zn2/Cys6 DNA-binding domain"/>
    <property type="match status" value="1"/>
</dbReference>
<name>A0A0A1TPW0_9HYPO</name>
<dbReference type="PANTHER" id="PTHR38111">
    <property type="entry name" value="ZN(2)-C6 FUNGAL-TYPE DOMAIN-CONTAINING PROTEIN-RELATED"/>
    <property type="match status" value="1"/>
</dbReference>
<proteinExistence type="predicted"/>
<evidence type="ECO:0000256" key="1">
    <source>
        <dbReference type="ARBA" id="ARBA00023242"/>
    </source>
</evidence>
<evidence type="ECO:0000256" key="2">
    <source>
        <dbReference type="SAM" id="MobiDB-lite"/>
    </source>
</evidence>
<keyword evidence="1" id="KW-0539">Nucleus</keyword>
<accession>A0A0A1TPW0</accession>
<dbReference type="HOGENOM" id="CLU_576442_0_0_1"/>
<evidence type="ECO:0000313" key="5">
    <source>
        <dbReference type="Proteomes" id="UP000039046"/>
    </source>
</evidence>
<organism evidence="4 5">
    <name type="scientific">[Torrubiella] hemipterigena</name>
    <dbReference type="NCBI Taxonomy" id="1531966"/>
    <lineage>
        <taxon>Eukaryota</taxon>
        <taxon>Fungi</taxon>
        <taxon>Dikarya</taxon>
        <taxon>Ascomycota</taxon>
        <taxon>Pezizomycotina</taxon>
        <taxon>Sordariomycetes</taxon>
        <taxon>Hypocreomycetidae</taxon>
        <taxon>Hypocreales</taxon>
        <taxon>Clavicipitaceae</taxon>
        <taxon>Clavicipitaceae incertae sedis</taxon>
        <taxon>'Torrubiella' clade</taxon>
    </lineage>
</organism>
<dbReference type="EMBL" id="CDHN01000005">
    <property type="protein sequence ID" value="CEJ93603.1"/>
    <property type="molecule type" value="Genomic_DNA"/>
</dbReference>
<dbReference type="OrthoDB" id="4897690at2759"/>
<dbReference type="SMART" id="SM00066">
    <property type="entry name" value="GAL4"/>
    <property type="match status" value="1"/>
</dbReference>
<dbReference type="AlphaFoldDB" id="A0A0A1TPW0"/>
<evidence type="ECO:0000259" key="3">
    <source>
        <dbReference type="PROSITE" id="PS50048"/>
    </source>
</evidence>
<sequence>MTPKFYRVHGCKRCKERKIKCDQKTPCCSQCRRLGKPCPGSSSGPIYFHARATASHHHSPRISSSSSRSSRSPQSNPSTTLLPIAQLTTHNIPHAPPSPKEQGLLSQLAIRVGSHHQAPWLQYPWFFRLASLSLPQNIQQAFLLPLTATVESFRALHAGDDALGTAAFSRYMKATSQQRLQVAQLLHNDGPVDQEIVLYRVIMALLLLEFAISAPASLPRKLVEQEAAMIHARGALDLLRLVGPVRCQSSPFFDMFWHLRFIISGLLAISPEPCILGTPEWIRIPFLHRTKTDFDYQIDQILLQCSQPQRQDLPVYADRDFSALAAIKQAIGHGPLVPHFAPHYERVEDSSHESQDMIACKKLSNILSSTSILISGTLPELSVEAVVQVATATIQESEELAIMSIDSFRAVEQAILALNMIRNRGPSDHCRQQAQQAMARVCAYIRVRSEPRPLCAQLPNKCRCAISQALSINN</sequence>
<dbReference type="InterPro" id="IPR001138">
    <property type="entry name" value="Zn2Cys6_DnaBD"/>
</dbReference>
<evidence type="ECO:0000313" key="4">
    <source>
        <dbReference type="EMBL" id="CEJ93603.1"/>
    </source>
</evidence>
<dbReference type="CDD" id="cd00067">
    <property type="entry name" value="GAL4"/>
    <property type="match status" value="1"/>
</dbReference>
<dbReference type="GO" id="GO:0000981">
    <property type="term" value="F:DNA-binding transcription factor activity, RNA polymerase II-specific"/>
    <property type="evidence" value="ECO:0007669"/>
    <property type="project" value="InterPro"/>
</dbReference>
<dbReference type="PROSITE" id="PS00463">
    <property type="entry name" value="ZN2_CY6_FUNGAL_1"/>
    <property type="match status" value="1"/>
</dbReference>
<dbReference type="InterPro" id="IPR036864">
    <property type="entry name" value="Zn2-C6_fun-type_DNA-bd_sf"/>
</dbReference>
<keyword evidence="5" id="KW-1185">Reference proteome</keyword>
<dbReference type="PANTHER" id="PTHR38111:SF9">
    <property type="entry name" value="ZN(2)-C6 FUNGAL-TYPE DOMAIN-CONTAINING PROTEIN"/>
    <property type="match status" value="1"/>
</dbReference>
<reference evidence="4 5" key="1">
    <citation type="journal article" date="2015" name="Genome Announc.">
        <title>Draft Genome Sequence and Gene Annotation of the Entomopathogenic Fungus Verticillium hemipterigenum.</title>
        <authorList>
            <person name="Horn F."/>
            <person name="Habel A."/>
            <person name="Scharf D.H."/>
            <person name="Dworschak J."/>
            <person name="Brakhage A.A."/>
            <person name="Guthke R."/>
            <person name="Hertweck C."/>
            <person name="Linde J."/>
        </authorList>
    </citation>
    <scope>NUCLEOTIDE SEQUENCE [LARGE SCALE GENOMIC DNA]</scope>
</reference>
<protein>
    <recommendedName>
        <fullName evidence="3">Zn(2)-C6 fungal-type domain-containing protein</fullName>
    </recommendedName>
</protein>
<dbReference type="Pfam" id="PF00172">
    <property type="entry name" value="Zn_clus"/>
    <property type="match status" value="1"/>
</dbReference>
<dbReference type="InterPro" id="IPR053178">
    <property type="entry name" value="Osmoadaptation_assoc"/>
</dbReference>
<dbReference type="Gene3D" id="4.10.240.10">
    <property type="entry name" value="Zn(2)-C6 fungal-type DNA-binding domain"/>
    <property type="match status" value="1"/>
</dbReference>
<dbReference type="GO" id="GO:0008270">
    <property type="term" value="F:zinc ion binding"/>
    <property type="evidence" value="ECO:0007669"/>
    <property type="project" value="InterPro"/>
</dbReference>